<dbReference type="AlphaFoldDB" id="A0A139WRU1"/>
<dbReference type="RefSeq" id="WP_017743933.1">
    <property type="nucleotide sequence ID" value="NZ_KQ976354.1"/>
</dbReference>
<reference evidence="1 2" key="1">
    <citation type="journal article" date="2013" name="Genome Biol. Evol.">
        <title>Genomes of Stigonematalean cyanobacteria (subsection V) and the evolution of oxygenic photosynthesis from prokaryotes to plastids.</title>
        <authorList>
            <person name="Dagan T."/>
            <person name="Roettger M."/>
            <person name="Stucken K."/>
            <person name="Landan G."/>
            <person name="Koch R."/>
            <person name="Major P."/>
            <person name="Gould S.B."/>
            <person name="Goremykin V.V."/>
            <person name="Rippka R."/>
            <person name="Tandeau de Marsac N."/>
            <person name="Gugger M."/>
            <person name="Lockhart P.J."/>
            <person name="Allen J.F."/>
            <person name="Brune I."/>
            <person name="Maus I."/>
            <person name="Puhler A."/>
            <person name="Martin W.F."/>
        </authorList>
    </citation>
    <scope>NUCLEOTIDE SEQUENCE [LARGE SCALE GENOMIC DNA]</scope>
    <source>
        <strain evidence="1 2">PCC 7110</strain>
    </source>
</reference>
<organism evidence="1 2">
    <name type="scientific">Scytonema hofmannii PCC 7110</name>
    <dbReference type="NCBI Taxonomy" id="128403"/>
    <lineage>
        <taxon>Bacteria</taxon>
        <taxon>Bacillati</taxon>
        <taxon>Cyanobacteriota</taxon>
        <taxon>Cyanophyceae</taxon>
        <taxon>Nostocales</taxon>
        <taxon>Scytonemataceae</taxon>
        <taxon>Scytonema</taxon>
    </lineage>
</organism>
<dbReference type="Gene3D" id="2.160.10.10">
    <property type="entry name" value="Hexapeptide repeat proteins"/>
    <property type="match status" value="1"/>
</dbReference>
<protein>
    <submittedName>
        <fullName evidence="1">Uncharacterized protein</fullName>
    </submittedName>
</protein>
<comment type="caution">
    <text evidence="1">The sequence shown here is derived from an EMBL/GenBank/DDBJ whole genome shotgun (WGS) entry which is preliminary data.</text>
</comment>
<evidence type="ECO:0000313" key="1">
    <source>
        <dbReference type="EMBL" id="KYC35117.1"/>
    </source>
</evidence>
<dbReference type="Proteomes" id="UP000076925">
    <property type="component" value="Unassembled WGS sequence"/>
</dbReference>
<dbReference type="STRING" id="128403.WA1_10355"/>
<name>A0A139WRU1_9CYAN</name>
<sequence length="104" mass="11418">MRYRLQYRKVKFGNGVKIRGKFSIVGKGQVEIGENCAFISSDRNLPNKIITQDFGAKISIGNDCILYGTTLSVEGNGQIKIGVKMFGLVVKALFSKVSLSVTTR</sequence>
<dbReference type="EMBL" id="ANNX02000053">
    <property type="protein sequence ID" value="KYC35117.1"/>
    <property type="molecule type" value="Genomic_DNA"/>
</dbReference>
<keyword evidence="2" id="KW-1185">Reference proteome</keyword>
<accession>A0A139WRU1</accession>
<gene>
    <name evidence="1" type="ORF">WA1_10355</name>
</gene>
<evidence type="ECO:0000313" key="2">
    <source>
        <dbReference type="Proteomes" id="UP000076925"/>
    </source>
</evidence>
<proteinExistence type="predicted"/>